<evidence type="ECO:0000313" key="1">
    <source>
        <dbReference type="EMBL" id="SPC17410.1"/>
    </source>
</evidence>
<name>A0A375GDE4_9BURK</name>
<organism evidence="1">
    <name type="scientific">Cupriavidus oxalaticus</name>
    <dbReference type="NCBI Taxonomy" id="96344"/>
    <lineage>
        <taxon>Bacteria</taxon>
        <taxon>Pseudomonadati</taxon>
        <taxon>Pseudomonadota</taxon>
        <taxon>Betaproteobacteria</taxon>
        <taxon>Burkholderiales</taxon>
        <taxon>Burkholderiaceae</taxon>
        <taxon>Cupriavidus</taxon>
    </lineage>
</organism>
<dbReference type="EMBL" id="OGUS01000131">
    <property type="protein sequence ID" value="SPC17410.1"/>
    <property type="molecule type" value="Genomic_DNA"/>
</dbReference>
<protein>
    <submittedName>
        <fullName evidence="1">Uncharacterized protein</fullName>
    </submittedName>
</protein>
<proteinExistence type="predicted"/>
<sequence>MDIVRVHGGVLHTVNKLHLALVRPECHRRLCETAQSDRVRVFSSPVELLDDAGFAFLEEQFIWLVIDAMNQ</sequence>
<dbReference type="AlphaFoldDB" id="A0A375GDE4"/>
<reference evidence="1" key="1">
    <citation type="submission" date="2018-01" db="EMBL/GenBank/DDBJ databases">
        <authorList>
            <person name="Clerissi C."/>
        </authorList>
    </citation>
    <scope>NUCLEOTIDE SEQUENCE</scope>
    <source>
        <strain evidence="1">Cupriavidus oxalaticus LMG 2235</strain>
    </source>
</reference>
<comment type="caution">
    <text evidence="1">The sequence shown here is derived from an EMBL/GenBank/DDBJ whole genome shotgun (WGS) entry which is preliminary data.</text>
</comment>
<accession>A0A375GDE4</accession>
<dbReference type="Proteomes" id="UP000256862">
    <property type="component" value="Chromosome CO2235"/>
</dbReference>
<gene>
    <name evidence="1" type="ORF">CO2235_90284</name>
</gene>